<accession>A0A9D4SYF7</accession>
<sequence>MERRAKVNFTDEERGVLTDLVNKYREVLENKRTDAVSLQRKQRTWDQLATEFNSRQNVHPRTAKQLKKCWDNLKEKWRRAKADDTREVFKTGGGTPAESSMNQELQRVGAVASHMATRLTNPLDSDRAGRVTPATEFTPAVAALLAPTQPGQSMEADGNQLQLKRRNQARTAPVQPSRTLWLREQFLKKSQQVEAGHPAQ</sequence>
<reference evidence="8" key="2">
    <citation type="submission" date="2021-09" db="EMBL/GenBank/DDBJ databases">
        <authorList>
            <person name="Jia N."/>
            <person name="Wang J."/>
            <person name="Shi W."/>
            <person name="Du L."/>
            <person name="Sun Y."/>
            <person name="Zhan W."/>
            <person name="Jiang J."/>
            <person name="Wang Q."/>
            <person name="Zhang B."/>
            <person name="Ji P."/>
            <person name="Sakyi L.B."/>
            <person name="Cui X."/>
            <person name="Yuan T."/>
            <person name="Jiang B."/>
            <person name="Yang W."/>
            <person name="Lam T.T.-Y."/>
            <person name="Chang Q."/>
            <person name="Ding S."/>
            <person name="Wang X."/>
            <person name="Zhu J."/>
            <person name="Ruan X."/>
            <person name="Zhao L."/>
            <person name="Wei J."/>
            <person name="Que T."/>
            <person name="Du C."/>
            <person name="Cheng J."/>
            <person name="Dai P."/>
            <person name="Han X."/>
            <person name="Huang E."/>
            <person name="Gao Y."/>
            <person name="Liu J."/>
            <person name="Shao H."/>
            <person name="Ye R."/>
            <person name="Li L."/>
            <person name="Wei W."/>
            <person name="Wang X."/>
            <person name="Wang C."/>
            <person name="Huo Q."/>
            <person name="Li W."/>
            <person name="Guo W."/>
            <person name="Chen H."/>
            <person name="Chen S."/>
            <person name="Zhou L."/>
            <person name="Zhou L."/>
            <person name="Ni X."/>
            <person name="Tian J."/>
            <person name="Zhou Y."/>
            <person name="Sheng Y."/>
            <person name="Liu T."/>
            <person name="Pan Y."/>
            <person name="Xia L."/>
            <person name="Li J."/>
            <person name="Zhao F."/>
            <person name="Cao W."/>
        </authorList>
    </citation>
    <scope>NUCLEOTIDE SEQUENCE</scope>
    <source>
        <strain evidence="8">Rsan-2018</strain>
        <tissue evidence="8">Larvae</tissue>
    </source>
</reference>
<dbReference type="InterPro" id="IPR028002">
    <property type="entry name" value="Myb_DNA-bind_5"/>
</dbReference>
<evidence type="ECO:0000256" key="3">
    <source>
        <dbReference type="ARBA" id="ARBA00016807"/>
    </source>
</evidence>
<keyword evidence="9" id="KW-1185">Reference proteome</keyword>
<evidence type="ECO:0000313" key="8">
    <source>
        <dbReference type="EMBL" id="KAH7956858.1"/>
    </source>
</evidence>
<comment type="function">
    <text evidence="5">Involved in transvection phenomena (= synapsis-dependent gene expression), where the synaptic pairing of chromosomes carrying genes with which zeste interacts influences the expression of these genes. Zeste binds to DNA and stimulates transcription from a nearby promoter.</text>
</comment>
<comment type="caution">
    <text evidence="8">The sequence shown here is derived from an EMBL/GenBank/DDBJ whole genome shotgun (WGS) entry which is preliminary data.</text>
</comment>
<evidence type="ECO:0000256" key="1">
    <source>
        <dbReference type="ARBA" id="ARBA00007954"/>
    </source>
</evidence>
<evidence type="ECO:0000259" key="7">
    <source>
        <dbReference type="SMART" id="SM00717"/>
    </source>
</evidence>
<reference evidence="8" key="1">
    <citation type="journal article" date="2020" name="Cell">
        <title>Large-Scale Comparative Analyses of Tick Genomes Elucidate Their Genetic Diversity and Vector Capacities.</title>
        <authorList>
            <consortium name="Tick Genome and Microbiome Consortium (TIGMIC)"/>
            <person name="Jia N."/>
            <person name="Wang J."/>
            <person name="Shi W."/>
            <person name="Du L."/>
            <person name="Sun Y."/>
            <person name="Zhan W."/>
            <person name="Jiang J.F."/>
            <person name="Wang Q."/>
            <person name="Zhang B."/>
            <person name="Ji P."/>
            <person name="Bell-Sakyi L."/>
            <person name="Cui X.M."/>
            <person name="Yuan T.T."/>
            <person name="Jiang B.G."/>
            <person name="Yang W.F."/>
            <person name="Lam T.T."/>
            <person name="Chang Q.C."/>
            <person name="Ding S.J."/>
            <person name="Wang X.J."/>
            <person name="Zhu J.G."/>
            <person name="Ruan X.D."/>
            <person name="Zhao L."/>
            <person name="Wei J.T."/>
            <person name="Ye R.Z."/>
            <person name="Que T.C."/>
            <person name="Du C.H."/>
            <person name="Zhou Y.H."/>
            <person name="Cheng J.X."/>
            <person name="Dai P.F."/>
            <person name="Guo W.B."/>
            <person name="Han X.H."/>
            <person name="Huang E.J."/>
            <person name="Li L.F."/>
            <person name="Wei W."/>
            <person name="Gao Y.C."/>
            <person name="Liu J.Z."/>
            <person name="Shao H.Z."/>
            <person name="Wang X."/>
            <person name="Wang C.C."/>
            <person name="Yang T.C."/>
            <person name="Huo Q.B."/>
            <person name="Li W."/>
            <person name="Chen H.Y."/>
            <person name="Chen S.E."/>
            <person name="Zhou L.G."/>
            <person name="Ni X.B."/>
            <person name="Tian J.H."/>
            <person name="Sheng Y."/>
            <person name="Liu T."/>
            <person name="Pan Y.S."/>
            <person name="Xia L.Y."/>
            <person name="Li J."/>
            <person name="Zhao F."/>
            <person name="Cao W.C."/>
        </authorList>
    </citation>
    <scope>NUCLEOTIDE SEQUENCE</scope>
    <source>
        <strain evidence="8">Rsan-2018</strain>
    </source>
</reference>
<dbReference type="SMART" id="SM00717">
    <property type="entry name" value="SANT"/>
    <property type="match status" value="1"/>
</dbReference>
<feature type="domain" description="Myb-like" evidence="7">
    <location>
        <begin position="5"/>
        <end position="76"/>
    </location>
</feature>
<evidence type="ECO:0000256" key="2">
    <source>
        <dbReference type="ARBA" id="ARBA00011764"/>
    </source>
</evidence>
<dbReference type="InterPro" id="IPR001005">
    <property type="entry name" value="SANT/Myb"/>
</dbReference>
<dbReference type="Pfam" id="PF13873">
    <property type="entry name" value="Myb_DNA-bind_5"/>
    <property type="match status" value="1"/>
</dbReference>
<dbReference type="EMBL" id="JABSTV010001250">
    <property type="protein sequence ID" value="KAH7956858.1"/>
    <property type="molecule type" value="Genomic_DNA"/>
</dbReference>
<comment type="similarity">
    <text evidence="1">Belongs to the MSANTD3 family.</text>
</comment>
<name>A0A9D4SYF7_RHISA</name>
<dbReference type="AlphaFoldDB" id="A0A9D4SYF7"/>
<evidence type="ECO:0000313" key="9">
    <source>
        <dbReference type="Proteomes" id="UP000821837"/>
    </source>
</evidence>
<dbReference type="PANTHER" id="PTHR21632">
    <property type="entry name" value="REGULATORY PROTEIN ZESTE"/>
    <property type="match status" value="1"/>
</dbReference>
<dbReference type="PANTHER" id="PTHR21632:SF4">
    <property type="entry name" value="REGULATORY PROTEIN ZESTE"/>
    <property type="match status" value="1"/>
</dbReference>
<proteinExistence type="inferred from homology"/>
<dbReference type="Proteomes" id="UP000821837">
    <property type="component" value="Unassembled WGS sequence"/>
</dbReference>
<evidence type="ECO:0000256" key="4">
    <source>
        <dbReference type="ARBA" id="ARBA00021372"/>
    </source>
</evidence>
<organism evidence="8 9">
    <name type="scientific">Rhipicephalus sanguineus</name>
    <name type="common">Brown dog tick</name>
    <name type="synonym">Ixodes sanguineus</name>
    <dbReference type="NCBI Taxonomy" id="34632"/>
    <lineage>
        <taxon>Eukaryota</taxon>
        <taxon>Metazoa</taxon>
        <taxon>Ecdysozoa</taxon>
        <taxon>Arthropoda</taxon>
        <taxon>Chelicerata</taxon>
        <taxon>Arachnida</taxon>
        <taxon>Acari</taxon>
        <taxon>Parasitiformes</taxon>
        <taxon>Ixodida</taxon>
        <taxon>Ixodoidea</taxon>
        <taxon>Ixodidae</taxon>
        <taxon>Rhipicephalinae</taxon>
        <taxon>Rhipicephalus</taxon>
        <taxon>Rhipicephalus</taxon>
    </lineage>
</organism>
<dbReference type="VEuPathDB" id="VectorBase:RSAN_028055"/>
<evidence type="ECO:0000256" key="5">
    <source>
        <dbReference type="ARBA" id="ARBA00025466"/>
    </source>
</evidence>
<gene>
    <name evidence="8" type="ORF">HPB52_012958</name>
</gene>
<feature type="region of interest" description="Disordered" evidence="6">
    <location>
        <begin position="148"/>
        <end position="177"/>
    </location>
</feature>
<comment type="subunit">
    <text evidence="2">Self-associates forming complexes of several hundred monomers.</text>
</comment>
<evidence type="ECO:0000256" key="6">
    <source>
        <dbReference type="SAM" id="MobiDB-lite"/>
    </source>
</evidence>
<protein>
    <recommendedName>
        <fullName evidence="4">Myb/SANT-like DNA-binding domain-containing protein 3</fullName>
    </recommendedName>
    <alternativeName>
        <fullName evidence="3">Regulatory protein zeste</fullName>
    </alternativeName>
</protein>